<feature type="transmembrane region" description="Helical" evidence="7">
    <location>
        <begin position="127"/>
        <end position="152"/>
    </location>
</feature>
<dbReference type="OrthoDB" id="46396at2759"/>
<feature type="transmembrane region" description="Helical" evidence="7">
    <location>
        <begin position="463"/>
        <end position="485"/>
    </location>
</feature>
<comment type="similarity">
    <text evidence="2">Belongs to the SLC29A/ENT transporter (TC 2.A.57) family.</text>
</comment>
<evidence type="ECO:0008006" key="10">
    <source>
        <dbReference type="Google" id="ProtNLM"/>
    </source>
</evidence>
<evidence type="ECO:0000313" key="9">
    <source>
        <dbReference type="Proteomes" id="UP000224006"/>
    </source>
</evidence>
<evidence type="ECO:0000256" key="4">
    <source>
        <dbReference type="ARBA" id="ARBA00022692"/>
    </source>
</evidence>
<dbReference type="KEGG" id="bbes:BESB_021360"/>
<name>A0A2A9M2I6_BESBE</name>
<keyword evidence="6 7" id="KW-0472">Membrane</keyword>
<keyword evidence="9" id="KW-1185">Reference proteome</keyword>
<feature type="transmembrane region" description="Helical" evidence="7">
    <location>
        <begin position="491"/>
        <end position="516"/>
    </location>
</feature>
<protein>
    <recommendedName>
        <fullName evidence="10">Nucleoside transporter protein</fullName>
    </recommendedName>
</protein>
<keyword evidence="3" id="KW-0813">Transport</keyword>
<evidence type="ECO:0000256" key="1">
    <source>
        <dbReference type="ARBA" id="ARBA00004141"/>
    </source>
</evidence>
<evidence type="ECO:0000256" key="2">
    <source>
        <dbReference type="ARBA" id="ARBA00007965"/>
    </source>
</evidence>
<evidence type="ECO:0000256" key="6">
    <source>
        <dbReference type="ARBA" id="ARBA00023136"/>
    </source>
</evidence>
<feature type="transmembrane region" description="Helical" evidence="7">
    <location>
        <begin position="27"/>
        <end position="47"/>
    </location>
</feature>
<gene>
    <name evidence="8" type="ORF">BESB_021360</name>
</gene>
<reference evidence="8 9" key="1">
    <citation type="submission" date="2017-09" db="EMBL/GenBank/DDBJ databases">
        <title>Genome sequencing of Besnoitia besnoiti strain Bb-Ger1.</title>
        <authorList>
            <person name="Schares G."/>
            <person name="Venepally P."/>
            <person name="Lorenzi H.A."/>
        </authorList>
    </citation>
    <scope>NUCLEOTIDE SEQUENCE [LARGE SCALE GENOMIC DNA]</scope>
    <source>
        <strain evidence="8 9">Bb-Ger1</strain>
    </source>
</reference>
<dbReference type="GeneID" id="40307197"/>
<evidence type="ECO:0000256" key="7">
    <source>
        <dbReference type="SAM" id="Phobius"/>
    </source>
</evidence>
<dbReference type="GO" id="GO:0005886">
    <property type="term" value="C:plasma membrane"/>
    <property type="evidence" value="ECO:0007669"/>
    <property type="project" value="TreeGrafter"/>
</dbReference>
<keyword evidence="5 7" id="KW-1133">Transmembrane helix</keyword>
<evidence type="ECO:0000256" key="5">
    <source>
        <dbReference type="ARBA" id="ARBA00022989"/>
    </source>
</evidence>
<feature type="transmembrane region" description="Helical" evidence="7">
    <location>
        <begin position="388"/>
        <end position="405"/>
    </location>
</feature>
<dbReference type="PANTHER" id="PTHR10332">
    <property type="entry name" value="EQUILIBRATIVE NUCLEOSIDE TRANSPORTER"/>
    <property type="match status" value="1"/>
</dbReference>
<evidence type="ECO:0000313" key="8">
    <source>
        <dbReference type="EMBL" id="PFH32195.1"/>
    </source>
</evidence>
<dbReference type="SUPFAM" id="SSF103473">
    <property type="entry name" value="MFS general substrate transporter"/>
    <property type="match status" value="1"/>
</dbReference>
<organism evidence="8 9">
    <name type="scientific">Besnoitia besnoiti</name>
    <name type="common">Apicomplexan protozoan</name>
    <dbReference type="NCBI Taxonomy" id="94643"/>
    <lineage>
        <taxon>Eukaryota</taxon>
        <taxon>Sar</taxon>
        <taxon>Alveolata</taxon>
        <taxon>Apicomplexa</taxon>
        <taxon>Conoidasida</taxon>
        <taxon>Coccidia</taxon>
        <taxon>Eucoccidiorida</taxon>
        <taxon>Eimeriorina</taxon>
        <taxon>Sarcocystidae</taxon>
        <taxon>Besnoitia</taxon>
    </lineage>
</organism>
<accession>A0A2A9M2I6</accession>
<proteinExistence type="inferred from homology"/>
<dbReference type="AlphaFoldDB" id="A0A2A9M2I6"/>
<evidence type="ECO:0000256" key="3">
    <source>
        <dbReference type="ARBA" id="ARBA00022448"/>
    </source>
</evidence>
<comment type="subcellular location">
    <subcellularLocation>
        <location evidence="1">Membrane</location>
        <topology evidence="1">Multi-pass membrane protein</topology>
    </subcellularLocation>
</comment>
<feature type="transmembrane region" description="Helical" evidence="7">
    <location>
        <begin position="67"/>
        <end position="86"/>
    </location>
</feature>
<feature type="transmembrane region" description="Helical" evidence="7">
    <location>
        <begin position="193"/>
        <end position="215"/>
    </location>
</feature>
<dbReference type="RefSeq" id="XP_029216204.1">
    <property type="nucleotide sequence ID" value="XM_029360845.1"/>
</dbReference>
<dbReference type="GO" id="GO:0005337">
    <property type="term" value="F:nucleoside transmembrane transporter activity"/>
    <property type="evidence" value="ECO:0007669"/>
    <property type="project" value="InterPro"/>
</dbReference>
<dbReference type="InterPro" id="IPR036259">
    <property type="entry name" value="MFS_trans_sf"/>
</dbReference>
<feature type="transmembrane region" description="Helical" evidence="7">
    <location>
        <begin position="528"/>
        <end position="549"/>
    </location>
</feature>
<dbReference type="PANTHER" id="PTHR10332:SF10">
    <property type="entry name" value="EQUILIBRATIVE NUCLEOSIDE TRANSPORTER 4"/>
    <property type="match status" value="1"/>
</dbReference>
<feature type="transmembrane region" description="Helical" evidence="7">
    <location>
        <begin position="164"/>
        <end position="181"/>
    </location>
</feature>
<comment type="caution">
    <text evidence="8">The sequence shown here is derived from an EMBL/GenBank/DDBJ whole genome shotgun (WGS) entry which is preliminary data.</text>
</comment>
<dbReference type="Pfam" id="PF01733">
    <property type="entry name" value="Nucleoside_tran"/>
    <property type="match status" value="1"/>
</dbReference>
<dbReference type="InterPro" id="IPR002259">
    <property type="entry name" value="Eqnu_transpt"/>
</dbReference>
<feature type="transmembrane region" description="Helical" evidence="7">
    <location>
        <begin position="93"/>
        <end position="115"/>
    </location>
</feature>
<dbReference type="VEuPathDB" id="ToxoDB:BESB_021360"/>
<dbReference type="EMBL" id="NWUJ01000012">
    <property type="protein sequence ID" value="PFH32195.1"/>
    <property type="molecule type" value="Genomic_DNA"/>
</dbReference>
<keyword evidence="4 7" id="KW-0812">Transmembrane</keyword>
<sequence>MIKSETPSGDVPCGSAQHCPFTERDRFAGFLTFLICGVASLSCWQFLLSMTPYIEMTFFDSAPIGNSLLGVYQVGCIFVQLVLMFLVDSMQPWIVISATVFDAVLAIVFPLVVTLGPPVAKTALMHIVALLFGASAGVMCGGSISVASAMPYNFIGSFSMGQGVAGIVSFFVNLIFSTYLFDLGTEAGLSRMLWLVFSISAGVSCVSAALLLFAVRQPWAARQLTRYWDAKRSRKQGNRWAEIQRRWKGARSLPVDQNKVFATADPASELQVVDPQKARGGRVSYGGSQGNPNSVSVEAAQDEVEGLPTFTPARDGSKGQPSLHAAKAASLGDIAGPKKAEELCMRAPDRRISVGSREGTQCELSLDGVDDECNLPSRGWRFFLKDSGSFLFCVFFNFFVTLNLFPRVGPIMWHYPGFAKNGPQYIILFGLFSVGDFCGKSIPDLSALFPQLKRWLTIPEKMLLPVVLGRLVFAVFFLLGAYLTNDFFNSFALYVILIFLLSVTNGWCATASMLYASSSVKRFEEKEIVGPTSVLMLLVGIMAGVYSALAY</sequence>
<dbReference type="Proteomes" id="UP000224006">
    <property type="component" value="Chromosome XI"/>
</dbReference>